<dbReference type="Proteomes" id="UP001150603">
    <property type="component" value="Unassembled WGS sequence"/>
</dbReference>
<accession>A0ACC1J9Y4</accession>
<evidence type="ECO:0000313" key="2">
    <source>
        <dbReference type="Proteomes" id="UP001150603"/>
    </source>
</evidence>
<protein>
    <submittedName>
        <fullName evidence="1">Uncharacterized protein</fullName>
    </submittedName>
</protein>
<name>A0ACC1J9Y4_9FUNG</name>
<keyword evidence="2" id="KW-1185">Reference proteome</keyword>
<organism evidence="1 2">
    <name type="scientific">Linderina macrospora</name>
    <dbReference type="NCBI Taxonomy" id="4868"/>
    <lineage>
        <taxon>Eukaryota</taxon>
        <taxon>Fungi</taxon>
        <taxon>Fungi incertae sedis</taxon>
        <taxon>Zoopagomycota</taxon>
        <taxon>Kickxellomycotina</taxon>
        <taxon>Kickxellomycetes</taxon>
        <taxon>Kickxellales</taxon>
        <taxon>Kickxellaceae</taxon>
        <taxon>Linderina</taxon>
    </lineage>
</organism>
<dbReference type="EMBL" id="JANBPW010001661">
    <property type="protein sequence ID" value="KAJ1943635.1"/>
    <property type="molecule type" value="Genomic_DNA"/>
</dbReference>
<reference evidence="1" key="1">
    <citation type="submission" date="2022-07" db="EMBL/GenBank/DDBJ databases">
        <title>Phylogenomic reconstructions and comparative analyses of Kickxellomycotina fungi.</title>
        <authorList>
            <person name="Reynolds N.K."/>
            <person name="Stajich J.E."/>
            <person name="Barry K."/>
            <person name="Grigoriev I.V."/>
            <person name="Crous P."/>
            <person name="Smith M.E."/>
        </authorList>
    </citation>
    <scope>NUCLEOTIDE SEQUENCE</scope>
    <source>
        <strain evidence="1">NRRL 5244</strain>
    </source>
</reference>
<evidence type="ECO:0000313" key="1">
    <source>
        <dbReference type="EMBL" id="KAJ1943635.1"/>
    </source>
</evidence>
<proteinExistence type="predicted"/>
<sequence length="214" mass="22135">MRTFLLAPALAALAIAAPAVNKRQQVGSSLGDAIDTGSNAISSPNVNQGTQIEDSIIDNGFDGGNTFAGNIGSTFTKVTSNSVNKGNIVVNPSTVHTAGNTGETTNGVGNQIGDNVETVPFLPGFWAKRAIVTRSIAKRALAKRALAKRGGFEGGVTVVSPDFVGPADFDYFPGHYLPVGFPVDLPIGFADTWALAPGASHNQLQDATIVQNQV</sequence>
<gene>
    <name evidence="1" type="ORF">FBU59_002850</name>
</gene>
<comment type="caution">
    <text evidence="1">The sequence shown here is derived from an EMBL/GenBank/DDBJ whole genome shotgun (WGS) entry which is preliminary data.</text>
</comment>